<dbReference type="RefSeq" id="WP_182106675.1">
    <property type="nucleotide sequence ID" value="NZ_JACFYF010000001.1"/>
</dbReference>
<reference evidence="2 3" key="1">
    <citation type="submission" date="2020-07" db="EMBL/GenBank/DDBJ databases">
        <title>Vibrio marinisediminis sp. nov., isolated from marine sediment.</title>
        <authorList>
            <person name="Ji X."/>
        </authorList>
    </citation>
    <scope>NUCLEOTIDE SEQUENCE [LARGE SCALE GENOMIC DNA]</scope>
    <source>
        <strain evidence="2 3">404</strain>
    </source>
</reference>
<sequence length="89" mass="9769">MKMSLSVVMDIINKTKEPLKVMTSDSDRYAKKIADIKKAQSDDSAALHLIDAYRLMSKEADKNTLSLNEATEKLEALQAKEKAAAQAGV</sequence>
<name>A0A7W2FNP3_9VIBR</name>
<keyword evidence="3" id="KW-1185">Reference proteome</keyword>
<organism evidence="2 3">
    <name type="scientific">Vibrio marinisediminis</name>
    <dbReference type="NCBI Taxonomy" id="2758441"/>
    <lineage>
        <taxon>Bacteria</taxon>
        <taxon>Pseudomonadati</taxon>
        <taxon>Pseudomonadota</taxon>
        <taxon>Gammaproteobacteria</taxon>
        <taxon>Vibrionales</taxon>
        <taxon>Vibrionaceae</taxon>
        <taxon>Vibrio</taxon>
    </lineage>
</organism>
<proteinExistence type="predicted"/>
<accession>A0A7W2FNP3</accession>
<evidence type="ECO:0000313" key="3">
    <source>
        <dbReference type="Proteomes" id="UP000571701"/>
    </source>
</evidence>
<comment type="caution">
    <text evidence="2">The sequence shown here is derived from an EMBL/GenBank/DDBJ whole genome shotgun (WGS) entry which is preliminary data.</text>
</comment>
<evidence type="ECO:0000313" key="2">
    <source>
        <dbReference type="EMBL" id="MBA5761462.1"/>
    </source>
</evidence>
<evidence type="ECO:0000256" key="1">
    <source>
        <dbReference type="SAM" id="Coils"/>
    </source>
</evidence>
<dbReference type="Proteomes" id="UP000571701">
    <property type="component" value="Unassembled WGS sequence"/>
</dbReference>
<feature type="coiled-coil region" evidence="1">
    <location>
        <begin position="60"/>
        <end position="87"/>
    </location>
</feature>
<gene>
    <name evidence="2" type="ORF">H2O73_03815</name>
</gene>
<dbReference type="EMBL" id="JACFYF010000001">
    <property type="protein sequence ID" value="MBA5761462.1"/>
    <property type="molecule type" value="Genomic_DNA"/>
</dbReference>
<keyword evidence="1" id="KW-0175">Coiled coil</keyword>
<protein>
    <submittedName>
        <fullName evidence="2">Uncharacterized protein</fullName>
    </submittedName>
</protein>
<dbReference type="AlphaFoldDB" id="A0A7W2FNP3"/>